<gene>
    <name evidence="2" type="ORF">PR048_009776</name>
</gene>
<dbReference type="Proteomes" id="UP001159363">
    <property type="component" value="Chromosome 3"/>
</dbReference>
<sequence>MTEHGGLESKMAVRGFPQSVSRPWPSLPINGITQAPLPKHIRSTGKSVKEWHIDVELAAELNTQRHDRNNARLARRSHEALEVSVRVVRIAPSHLDLVKNVPAGRGGGGILPTLKCGRGSVSMRCTDDLLTSVRNDLRPEMQRLFTKECLQSDEATRGRLGEQRESTLIDSYSHRVPIADRRVSLAPSRRDECFNYRRRVVFIDAPYRTTHPERPLRPSHTPASTAPDDADPLTYAISSPMNGGKTPGLRQLDGGKMLGQRRIKRRLSGCRQEKKRVWGTSITAKAGRGFQECCFFGIPYDAKDSKEIKDLNDIDALLSGTGMKGRGTGDHLENPSTNGIVRHDSHMRKSEVKLHSTCIYFQTTWQSKPTLPSSPPLPKRPEDHLHHCPPTAPTHKHLPRCIGEDVSGLFPRLSPFEFKGWIFEFVPNGYSIFHERAHYFNIIKTSLPLPACRGRGVVVVILLASHLRRTGFDPRRSRYTDFRMWEITPDDDAPVRRVFSGISPPSPL</sequence>
<dbReference type="EMBL" id="JARBHB010000003">
    <property type="protein sequence ID" value="KAJ8890268.1"/>
    <property type="molecule type" value="Genomic_DNA"/>
</dbReference>
<feature type="region of interest" description="Disordered" evidence="1">
    <location>
        <begin position="210"/>
        <end position="229"/>
    </location>
</feature>
<reference evidence="2 3" key="1">
    <citation type="submission" date="2023-02" db="EMBL/GenBank/DDBJ databases">
        <title>LHISI_Scaffold_Assembly.</title>
        <authorList>
            <person name="Stuart O.P."/>
            <person name="Cleave R."/>
            <person name="Magrath M.J.L."/>
            <person name="Mikheyev A.S."/>
        </authorList>
    </citation>
    <scope>NUCLEOTIDE SEQUENCE [LARGE SCALE GENOMIC DNA]</scope>
    <source>
        <strain evidence="2">Daus_M_001</strain>
        <tissue evidence="2">Leg muscle</tissue>
    </source>
</reference>
<evidence type="ECO:0000256" key="1">
    <source>
        <dbReference type="SAM" id="MobiDB-lite"/>
    </source>
</evidence>
<comment type="caution">
    <text evidence="2">The sequence shown here is derived from an EMBL/GenBank/DDBJ whole genome shotgun (WGS) entry which is preliminary data.</text>
</comment>
<evidence type="ECO:0000313" key="2">
    <source>
        <dbReference type="EMBL" id="KAJ8890268.1"/>
    </source>
</evidence>
<organism evidence="2 3">
    <name type="scientific">Dryococelus australis</name>
    <dbReference type="NCBI Taxonomy" id="614101"/>
    <lineage>
        <taxon>Eukaryota</taxon>
        <taxon>Metazoa</taxon>
        <taxon>Ecdysozoa</taxon>
        <taxon>Arthropoda</taxon>
        <taxon>Hexapoda</taxon>
        <taxon>Insecta</taxon>
        <taxon>Pterygota</taxon>
        <taxon>Neoptera</taxon>
        <taxon>Polyneoptera</taxon>
        <taxon>Phasmatodea</taxon>
        <taxon>Verophasmatodea</taxon>
        <taxon>Anareolatae</taxon>
        <taxon>Phasmatidae</taxon>
        <taxon>Eurycanthinae</taxon>
        <taxon>Dryococelus</taxon>
    </lineage>
</organism>
<evidence type="ECO:0000313" key="3">
    <source>
        <dbReference type="Proteomes" id="UP001159363"/>
    </source>
</evidence>
<proteinExistence type="predicted"/>
<keyword evidence="3" id="KW-1185">Reference proteome</keyword>
<accession>A0ABQ9I0W4</accession>
<protein>
    <submittedName>
        <fullName evidence="2">Uncharacterized protein</fullName>
    </submittedName>
</protein>
<name>A0ABQ9I0W4_9NEOP</name>